<protein>
    <submittedName>
        <fullName evidence="1">Uncharacterized protein</fullName>
    </submittedName>
</protein>
<proteinExistence type="predicted"/>
<name>A0A182NW17_9DIPT</name>
<keyword evidence="2" id="KW-1185">Reference proteome</keyword>
<sequence>MLDGPKPERCTHDLRYTVASSHTAHATQTIWPLLPKCHCHSCVYFSVNESCTLGNIRSPFVLAVHVFLSSICGAYLLEGGRESKRERERAVECFVVSVIVMKLSKTKPLKS</sequence>
<evidence type="ECO:0000313" key="1">
    <source>
        <dbReference type="EnsemblMetazoa" id="ADIR014103-PA"/>
    </source>
</evidence>
<dbReference type="VEuPathDB" id="VectorBase:ADIR014103"/>
<reference evidence="1" key="2">
    <citation type="submission" date="2020-05" db="UniProtKB">
        <authorList>
            <consortium name="EnsemblMetazoa"/>
        </authorList>
    </citation>
    <scope>IDENTIFICATION</scope>
    <source>
        <strain evidence="1">WRAIR2</strain>
    </source>
</reference>
<evidence type="ECO:0000313" key="2">
    <source>
        <dbReference type="Proteomes" id="UP000075884"/>
    </source>
</evidence>
<reference evidence="2" key="1">
    <citation type="submission" date="2013-03" db="EMBL/GenBank/DDBJ databases">
        <title>The Genome Sequence of Anopheles dirus WRAIR2.</title>
        <authorList>
            <consortium name="The Broad Institute Genomics Platform"/>
            <person name="Neafsey D.E."/>
            <person name="Walton C."/>
            <person name="Walker B."/>
            <person name="Young S.K."/>
            <person name="Zeng Q."/>
            <person name="Gargeya S."/>
            <person name="Fitzgerald M."/>
            <person name="Haas B."/>
            <person name="Abouelleil A."/>
            <person name="Allen A.W."/>
            <person name="Alvarado L."/>
            <person name="Arachchi H.M."/>
            <person name="Berlin A.M."/>
            <person name="Chapman S.B."/>
            <person name="Gainer-Dewar J."/>
            <person name="Goldberg J."/>
            <person name="Griggs A."/>
            <person name="Gujja S."/>
            <person name="Hansen M."/>
            <person name="Howarth C."/>
            <person name="Imamovic A."/>
            <person name="Ireland A."/>
            <person name="Larimer J."/>
            <person name="McCowan C."/>
            <person name="Murphy C."/>
            <person name="Pearson M."/>
            <person name="Poon T.W."/>
            <person name="Priest M."/>
            <person name="Roberts A."/>
            <person name="Saif S."/>
            <person name="Shea T."/>
            <person name="Sisk P."/>
            <person name="Sykes S."/>
            <person name="Wortman J."/>
            <person name="Nusbaum C."/>
            <person name="Birren B."/>
        </authorList>
    </citation>
    <scope>NUCLEOTIDE SEQUENCE [LARGE SCALE GENOMIC DNA]</scope>
    <source>
        <strain evidence="2">WRAIR2</strain>
    </source>
</reference>
<accession>A0A182NW17</accession>
<organism evidence="1 2">
    <name type="scientific">Anopheles dirus</name>
    <dbReference type="NCBI Taxonomy" id="7168"/>
    <lineage>
        <taxon>Eukaryota</taxon>
        <taxon>Metazoa</taxon>
        <taxon>Ecdysozoa</taxon>
        <taxon>Arthropoda</taxon>
        <taxon>Hexapoda</taxon>
        <taxon>Insecta</taxon>
        <taxon>Pterygota</taxon>
        <taxon>Neoptera</taxon>
        <taxon>Endopterygota</taxon>
        <taxon>Diptera</taxon>
        <taxon>Nematocera</taxon>
        <taxon>Culicoidea</taxon>
        <taxon>Culicidae</taxon>
        <taxon>Anophelinae</taxon>
        <taxon>Anopheles</taxon>
    </lineage>
</organism>
<dbReference type="AlphaFoldDB" id="A0A182NW17"/>
<dbReference type="EnsemblMetazoa" id="ADIR014103-RA">
    <property type="protein sequence ID" value="ADIR014103-PA"/>
    <property type="gene ID" value="ADIR014103"/>
</dbReference>
<dbReference type="Proteomes" id="UP000075884">
    <property type="component" value="Unassembled WGS sequence"/>
</dbReference>